<evidence type="ECO:0000256" key="1">
    <source>
        <dbReference type="ARBA" id="ARBA00022491"/>
    </source>
</evidence>
<keyword evidence="4" id="KW-0804">Transcription</keyword>
<keyword evidence="8" id="KW-1185">Reference proteome</keyword>
<name>A0ABP8KG25_9MICO</name>
<accession>A0ABP8KG25</accession>
<reference evidence="8" key="1">
    <citation type="journal article" date="2019" name="Int. J. Syst. Evol. Microbiol.">
        <title>The Global Catalogue of Microorganisms (GCM) 10K type strain sequencing project: providing services to taxonomists for standard genome sequencing and annotation.</title>
        <authorList>
            <consortium name="The Broad Institute Genomics Platform"/>
            <consortium name="The Broad Institute Genome Sequencing Center for Infectious Disease"/>
            <person name="Wu L."/>
            <person name="Ma J."/>
        </authorList>
    </citation>
    <scope>NUCLEOTIDE SEQUENCE [LARGE SCALE GENOMIC DNA]</scope>
    <source>
        <strain evidence="8">JCM 17809</strain>
    </source>
</reference>
<evidence type="ECO:0000259" key="6">
    <source>
        <dbReference type="PROSITE" id="PS50977"/>
    </source>
</evidence>
<organism evidence="7 8">
    <name type="scientific">Fodinibacter luteus</name>
    <dbReference type="NCBI Taxonomy" id="552064"/>
    <lineage>
        <taxon>Bacteria</taxon>
        <taxon>Bacillati</taxon>
        <taxon>Actinomycetota</taxon>
        <taxon>Actinomycetes</taxon>
        <taxon>Micrococcales</taxon>
        <taxon>Intrasporangiaceae</taxon>
        <taxon>Fodinibacter (ex Wang et al. 2009)</taxon>
    </lineage>
</organism>
<dbReference type="SUPFAM" id="SSF48498">
    <property type="entry name" value="Tetracyclin repressor-like, C-terminal domain"/>
    <property type="match status" value="1"/>
</dbReference>
<dbReference type="InterPro" id="IPR001647">
    <property type="entry name" value="HTH_TetR"/>
</dbReference>
<evidence type="ECO:0000256" key="2">
    <source>
        <dbReference type="ARBA" id="ARBA00023015"/>
    </source>
</evidence>
<dbReference type="InterPro" id="IPR036271">
    <property type="entry name" value="Tet_transcr_reg_TetR-rel_C_sf"/>
</dbReference>
<protein>
    <submittedName>
        <fullName evidence="7">TetR/AcrR family transcriptional regulator C-terminal domain-containing protein</fullName>
    </submittedName>
</protein>
<dbReference type="EMBL" id="BAABGM010000012">
    <property type="protein sequence ID" value="GAA4405555.1"/>
    <property type="molecule type" value="Genomic_DNA"/>
</dbReference>
<dbReference type="SUPFAM" id="SSF46689">
    <property type="entry name" value="Homeodomain-like"/>
    <property type="match status" value="1"/>
</dbReference>
<dbReference type="PANTHER" id="PTHR30055:SF151">
    <property type="entry name" value="TRANSCRIPTIONAL REGULATORY PROTEIN"/>
    <property type="match status" value="1"/>
</dbReference>
<dbReference type="Proteomes" id="UP001500945">
    <property type="component" value="Unassembled WGS sequence"/>
</dbReference>
<dbReference type="InterPro" id="IPR050109">
    <property type="entry name" value="HTH-type_TetR-like_transc_reg"/>
</dbReference>
<evidence type="ECO:0000256" key="5">
    <source>
        <dbReference type="PROSITE-ProRule" id="PRU00335"/>
    </source>
</evidence>
<keyword evidence="1" id="KW-0678">Repressor</keyword>
<comment type="caution">
    <text evidence="7">The sequence shown here is derived from an EMBL/GenBank/DDBJ whole genome shotgun (WGS) entry which is preliminary data.</text>
</comment>
<dbReference type="Pfam" id="PF02909">
    <property type="entry name" value="TetR_C_1"/>
    <property type="match status" value="1"/>
</dbReference>
<dbReference type="InterPro" id="IPR009057">
    <property type="entry name" value="Homeodomain-like_sf"/>
</dbReference>
<feature type="DNA-binding region" description="H-T-H motif" evidence="5">
    <location>
        <begin position="37"/>
        <end position="56"/>
    </location>
</feature>
<dbReference type="PANTHER" id="PTHR30055">
    <property type="entry name" value="HTH-TYPE TRANSCRIPTIONAL REGULATOR RUTR"/>
    <property type="match status" value="1"/>
</dbReference>
<dbReference type="Gene3D" id="1.10.10.60">
    <property type="entry name" value="Homeodomain-like"/>
    <property type="match status" value="1"/>
</dbReference>
<sequence>MPRRRDPNRPRRQTLTRERVLQAALVLADERGIDALSMRELGRHLGVDAMSLYNHVDNKDDLLNGIIDLVVGEIDLPPGDGDWSQAMRTRARSAQAAFTRHPWASQLLDSRTSSGPERLRYFDWVIGTLRRAGFTVDVALHAYSALDSYIYGFARQQANLSSGEPSSPETAQQMLAEIPTDQFPHLTEVITHHIDHGGYDPDADFDFGLTLILDSLARLLDDDTQPDDPAR</sequence>
<evidence type="ECO:0000256" key="4">
    <source>
        <dbReference type="ARBA" id="ARBA00023163"/>
    </source>
</evidence>
<dbReference type="InterPro" id="IPR003012">
    <property type="entry name" value="Tet_transcr_reg_TetR"/>
</dbReference>
<dbReference type="InterPro" id="IPR004111">
    <property type="entry name" value="Repressor_TetR_C"/>
</dbReference>
<dbReference type="Pfam" id="PF00440">
    <property type="entry name" value="TetR_N"/>
    <property type="match status" value="1"/>
</dbReference>
<evidence type="ECO:0000313" key="8">
    <source>
        <dbReference type="Proteomes" id="UP001500945"/>
    </source>
</evidence>
<gene>
    <name evidence="7" type="ORF">GCM10023168_19370</name>
</gene>
<evidence type="ECO:0000313" key="7">
    <source>
        <dbReference type="EMBL" id="GAA4405555.1"/>
    </source>
</evidence>
<dbReference type="PROSITE" id="PS50977">
    <property type="entry name" value="HTH_TETR_2"/>
    <property type="match status" value="1"/>
</dbReference>
<evidence type="ECO:0000256" key="3">
    <source>
        <dbReference type="ARBA" id="ARBA00023125"/>
    </source>
</evidence>
<dbReference type="Gene3D" id="1.10.357.10">
    <property type="entry name" value="Tetracycline Repressor, domain 2"/>
    <property type="match status" value="1"/>
</dbReference>
<feature type="domain" description="HTH tetR-type" evidence="6">
    <location>
        <begin position="14"/>
        <end position="74"/>
    </location>
</feature>
<keyword evidence="3 5" id="KW-0238">DNA-binding</keyword>
<dbReference type="PRINTS" id="PR00455">
    <property type="entry name" value="HTHTETR"/>
</dbReference>
<keyword evidence="2" id="KW-0805">Transcription regulation</keyword>
<proteinExistence type="predicted"/>
<dbReference type="PRINTS" id="PR00400">
    <property type="entry name" value="TETREPRESSOR"/>
</dbReference>